<feature type="signal peptide" evidence="2">
    <location>
        <begin position="1"/>
        <end position="17"/>
    </location>
</feature>
<evidence type="ECO:0000256" key="2">
    <source>
        <dbReference type="SAM" id="SignalP"/>
    </source>
</evidence>
<name>A0ABD3PKW2_9STRA</name>
<protein>
    <recommendedName>
        <fullName evidence="3">Hint domain-containing protein</fullName>
    </recommendedName>
</protein>
<dbReference type="PANTHER" id="PTHR11889">
    <property type="entry name" value="HEDGEHOG"/>
    <property type="match status" value="1"/>
</dbReference>
<keyword evidence="2" id="KW-0732">Signal</keyword>
<keyword evidence="1" id="KW-0472">Membrane</keyword>
<evidence type="ECO:0000256" key="1">
    <source>
        <dbReference type="SAM" id="Phobius"/>
    </source>
</evidence>
<comment type="caution">
    <text evidence="4">The sequence shown here is derived from an EMBL/GenBank/DDBJ whole genome shotgun (WGS) entry which is preliminary data.</text>
</comment>
<feature type="transmembrane region" description="Helical" evidence="1">
    <location>
        <begin position="420"/>
        <end position="437"/>
    </location>
</feature>
<dbReference type="PANTHER" id="PTHR11889:SF31">
    <property type="entry name" value="PROTEIN HEDGEHOG"/>
    <property type="match status" value="1"/>
</dbReference>
<dbReference type="InterPro" id="IPR036844">
    <property type="entry name" value="Hint_dom_sf"/>
</dbReference>
<reference evidence="4 5" key="1">
    <citation type="submission" date="2024-10" db="EMBL/GenBank/DDBJ databases">
        <title>Updated reference genomes for cyclostephanoid diatoms.</title>
        <authorList>
            <person name="Roberts W.R."/>
            <person name="Alverson A.J."/>
        </authorList>
    </citation>
    <scope>NUCLEOTIDE SEQUENCE [LARGE SCALE GENOMIC DNA]</scope>
    <source>
        <strain evidence="4 5">AJA010-31</strain>
    </source>
</reference>
<dbReference type="AlphaFoldDB" id="A0ABD3PKW2"/>
<feature type="transmembrane region" description="Helical" evidence="1">
    <location>
        <begin position="390"/>
        <end position="408"/>
    </location>
</feature>
<dbReference type="EMBL" id="JALLPJ020000555">
    <property type="protein sequence ID" value="KAL3788667.1"/>
    <property type="molecule type" value="Genomic_DNA"/>
</dbReference>
<dbReference type="Pfam" id="PF01079">
    <property type="entry name" value="Hint"/>
    <property type="match status" value="1"/>
</dbReference>
<dbReference type="SMART" id="SM00306">
    <property type="entry name" value="HintN"/>
    <property type="match status" value="1"/>
</dbReference>
<dbReference type="Gene3D" id="2.170.16.10">
    <property type="entry name" value="Hedgehog/Intein (Hint) domain"/>
    <property type="match status" value="1"/>
</dbReference>
<proteinExistence type="predicted"/>
<evidence type="ECO:0000313" key="5">
    <source>
        <dbReference type="Proteomes" id="UP001530400"/>
    </source>
</evidence>
<dbReference type="PROSITE" id="PS50817">
    <property type="entry name" value="INTEIN_N_TER"/>
    <property type="match status" value="1"/>
</dbReference>
<evidence type="ECO:0000313" key="4">
    <source>
        <dbReference type="EMBL" id="KAL3788667.1"/>
    </source>
</evidence>
<feature type="domain" description="Hint" evidence="3">
    <location>
        <begin position="184"/>
        <end position="281"/>
    </location>
</feature>
<sequence>MKSSFSAFVCSLGLAAASTSGPRLVKDHILAVATDTSSFIEYINSLHLGQDGSENTQTADTLMNVFVNCIEQVVELEKCYGDQALLMECVDCAWAGVLSETSIICDGIEAALEADTTRCDSCLSKCDEEQASLVTCAVRLYCPESSEEEEHSKPPESFVHPIVAAGGSCKECLERSRRGGDSEGDCFSLESTVIVEGKGMTSIKDLVIGDMVLSDEKGTYTKYYSKGHYNEKKSTVFMRIHNELNTKPLELTPGHMLYLASSELPVPAHSIKVGDVLKTAEGPSQVALIRKISRKGLANPLTLSGTIVVDGVVSSIHSEESGFKGSYPGWIYLSGIKISHWHSLVHFLHAPHRIVCERFMTCTEELTEDGLVPFDQYLVNLHVAAEKKQSVVLSVLILLLLVAQTALFSMLELLIQHADVIKFVVAVACFVVGKGIVSKSFSKKTYAKVFCRYDEVTAVSSS</sequence>
<dbReference type="CDD" id="cd00081">
    <property type="entry name" value="Hint"/>
    <property type="match status" value="1"/>
</dbReference>
<dbReference type="InterPro" id="IPR001767">
    <property type="entry name" value="Hedgehog_Hint"/>
</dbReference>
<dbReference type="SUPFAM" id="SSF51294">
    <property type="entry name" value="Hedgehog/intein (Hint) domain"/>
    <property type="match status" value="1"/>
</dbReference>
<keyword evidence="5" id="KW-1185">Reference proteome</keyword>
<gene>
    <name evidence="4" type="ORF">ACHAWO_006797</name>
</gene>
<evidence type="ECO:0000259" key="3">
    <source>
        <dbReference type="SMART" id="SM00306"/>
    </source>
</evidence>
<dbReference type="Proteomes" id="UP001530400">
    <property type="component" value="Unassembled WGS sequence"/>
</dbReference>
<dbReference type="InterPro" id="IPR003587">
    <property type="entry name" value="Hint_dom_N"/>
</dbReference>
<accession>A0ABD3PKW2</accession>
<dbReference type="InterPro" id="IPR006141">
    <property type="entry name" value="Intein_N"/>
</dbReference>
<keyword evidence="1" id="KW-1133">Transmembrane helix</keyword>
<keyword evidence="1" id="KW-0812">Transmembrane</keyword>
<organism evidence="4 5">
    <name type="scientific">Cyclotella atomus</name>
    <dbReference type="NCBI Taxonomy" id="382360"/>
    <lineage>
        <taxon>Eukaryota</taxon>
        <taxon>Sar</taxon>
        <taxon>Stramenopiles</taxon>
        <taxon>Ochrophyta</taxon>
        <taxon>Bacillariophyta</taxon>
        <taxon>Coscinodiscophyceae</taxon>
        <taxon>Thalassiosirophycidae</taxon>
        <taxon>Stephanodiscales</taxon>
        <taxon>Stephanodiscaceae</taxon>
        <taxon>Cyclotella</taxon>
    </lineage>
</organism>
<feature type="chain" id="PRO_5044882724" description="Hint domain-containing protein" evidence="2">
    <location>
        <begin position="18"/>
        <end position="462"/>
    </location>
</feature>
<dbReference type="InterPro" id="IPR050387">
    <property type="entry name" value="Hedgehog_Signaling"/>
</dbReference>